<feature type="chain" id="PRO_5045033854" description="Lipoprotein" evidence="1">
    <location>
        <begin position="25"/>
        <end position="174"/>
    </location>
</feature>
<keyword evidence="1" id="KW-0732">Signal</keyword>
<dbReference type="RefSeq" id="WP_404611493.1">
    <property type="nucleotide sequence ID" value="NZ_JADIKK010000007.1"/>
</dbReference>
<organism evidence="4 5">
    <name type="scientific">Rhodanobacter hydrolyticus</name>
    <dbReference type="NCBI Taxonomy" id="2250595"/>
    <lineage>
        <taxon>Bacteria</taxon>
        <taxon>Pseudomonadati</taxon>
        <taxon>Pseudomonadota</taxon>
        <taxon>Gammaproteobacteria</taxon>
        <taxon>Lysobacterales</taxon>
        <taxon>Rhodanobacteraceae</taxon>
        <taxon>Rhodanobacter</taxon>
    </lineage>
</organism>
<gene>
    <name evidence="2" type="ORF">ISP25_00355</name>
    <name evidence="3" type="ORF">ISP25_02715</name>
    <name evidence="4" type="ORF">ISP25_20975</name>
</gene>
<keyword evidence="5" id="KW-1185">Reference proteome</keyword>
<dbReference type="EMBL" id="JADIKK010000007">
    <property type="protein sequence ID" value="MFK2875533.1"/>
    <property type="molecule type" value="Genomic_DNA"/>
</dbReference>
<evidence type="ECO:0000313" key="3">
    <source>
        <dbReference type="EMBL" id="MFK2875986.1"/>
    </source>
</evidence>
<dbReference type="EMBL" id="JADIKK010000008">
    <property type="protein sequence ID" value="MFK2879552.1"/>
    <property type="molecule type" value="Genomic_DNA"/>
</dbReference>
<proteinExistence type="predicted"/>
<evidence type="ECO:0000313" key="4">
    <source>
        <dbReference type="EMBL" id="MFK2879552.1"/>
    </source>
</evidence>
<dbReference type="PROSITE" id="PS51257">
    <property type="entry name" value="PROKAR_LIPOPROTEIN"/>
    <property type="match status" value="1"/>
</dbReference>
<comment type="caution">
    <text evidence="4">The sequence shown here is derived from an EMBL/GenBank/DDBJ whole genome shotgun (WGS) entry which is preliminary data.</text>
</comment>
<evidence type="ECO:0000256" key="1">
    <source>
        <dbReference type="SAM" id="SignalP"/>
    </source>
</evidence>
<name>A0ABW8JB57_9GAMM</name>
<dbReference type="EMBL" id="JADIKK010000008">
    <property type="protein sequence ID" value="MFK2875986.1"/>
    <property type="molecule type" value="Genomic_DNA"/>
</dbReference>
<feature type="signal peptide" evidence="1">
    <location>
        <begin position="1"/>
        <end position="24"/>
    </location>
</feature>
<evidence type="ECO:0000313" key="5">
    <source>
        <dbReference type="Proteomes" id="UP001620339"/>
    </source>
</evidence>
<dbReference type="Proteomes" id="UP001620339">
    <property type="component" value="Unassembled WGS sequence"/>
</dbReference>
<evidence type="ECO:0000313" key="2">
    <source>
        <dbReference type="EMBL" id="MFK2875533.1"/>
    </source>
</evidence>
<protein>
    <recommendedName>
        <fullName evidence="6">Lipoprotein</fullName>
    </recommendedName>
</protein>
<reference evidence="4 5" key="1">
    <citation type="submission" date="2020-10" db="EMBL/GenBank/DDBJ databases">
        <title>Phylogeny of dyella-like bacteria.</title>
        <authorList>
            <person name="Fu J."/>
        </authorList>
    </citation>
    <scope>NUCLEOTIDE SEQUENCE [LARGE SCALE GENOMIC DNA]</scope>
    <source>
        <strain evidence="4 5">KACC 19113</strain>
    </source>
</reference>
<evidence type="ECO:0008006" key="6">
    <source>
        <dbReference type="Google" id="ProtNLM"/>
    </source>
</evidence>
<accession>A0ABW8JB57</accession>
<sequence length="174" mass="18885">MIRFSTILTRAAAALVFGSVLVLAGCHTNSIKTQQAQTAQWKGKFDTTIEAYKEGQFVIDGAVLSAVDAGSHFAYLKDTGKMPKTILLVPSDDSKVRKVHLQYMARMSIDYGFTVYYDKDGQLTEINAINTTARELEDHHAPATISNGQECKTAAGCDSVDQAAQQQGQGQGQH</sequence>